<sequence>MALANRAGLKNTRTLLRAFGGLNETYSCTEAECSSGKNFSARNFPALSTRIPRRKLRTAAPVNGMYHLNGLLVVEGTNLCYSTDDAPQTVQTVENAVTDSKKVLVGMGTKIIIFPDKAAFDTKDLSVTPLAAAWTNGNADVVLTPCDAAGKTYTVKNRGPKEPTDPADGDLFLKVVNSQVPYSSESILEIYSEASGNWSAIELNWCRIECKGIGADFAVWDTVTLSGVKDDDGGYWKGLKGDRIVYARGEDWVQVRAEPGGDYFYGTLTKSGDVIRWKSIDGKGSGLEGSPDPFRLERRVPDLDYLTECDNRLWGCSKAENAIYGCKLGDPTNWFSYRGIAEDSYAVTVGSDGDFTGASTCLGYVLFFKENCIHKLYGSKPSDFQLSAIRCRGVARNASRSLCVLNETLYYLSPDGVMAWDGSVPSKVSEKLNTARLSNVRAAVGGALDGRYYLYLVRDSGGEKPEERLLVYDTERGLWQEENGCSYEMASTGGQLYLWDGADIWAADPSRESDWQTTEGVEATIPFELITGDIGLDGAEDRYLSRLTLRLDADCASTVALEVSYDGGGWEPVAAWQVSGQRKNFDQSFVPRRCSTLRLRLRGEGQITLRSLARTIASARGGILEQEV</sequence>
<reference evidence="1 2" key="1">
    <citation type="journal article" date="2017" name="Front. Microbiol.">
        <title>New Insights into the Diversity of the Genus Faecalibacterium.</title>
        <authorList>
            <person name="Benevides L."/>
            <person name="Burman S."/>
            <person name="Martin R."/>
            <person name="Robert V."/>
            <person name="Thomas M."/>
            <person name="Miquel S."/>
            <person name="Chain F."/>
            <person name="Sokol H."/>
            <person name="Bermudez-Humaran L.G."/>
            <person name="Morrison M."/>
            <person name="Langella P."/>
            <person name="Azevedo V.A."/>
            <person name="Chatel J.M."/>
            <person name="Soares S."/>
        </authorList>
    </citation>
    <scope>NUCLEOTIDE SEQUENCE [LARGE SCALE GENOMIC DNA]</scope>
    <source>
        <strain evidence="1 2">CNCM I 4575</strain>
    </source>
</reference>
<accession>A0A2A7AN29</accession>
<dbReference type="Proteomes" id="UP000220005">
    <property type="component" value="Unassembled WGS sequence"/>
</dbReference>
<organism evidence="1 2">
    <name type="scientific">Faecalibacterium prausnitzii</name>
    <dbReference type="NCBI Taxonomy" id="853"/>
    <lineage>
        <taxon>Bacteria</taxon>
        <taxon>Bacillati</taxon>
        <taxon>Bacillota</taxon>
        <taxon>Clostridia</taxon>
        <taxon>Eubacteriales</taxon>
        <taxon>Oscillospiraceae</taxon>
        <taxon>Faecalibacterium</taxon>
    </lineage>
</organism>
<evidence type="ECO:0000313" key="2">
    <source>
        <dbReference type="Proteomes" id="UP000220005"/>
    </source>
</evidence>
<comment type="caution">
    <text evidence="1">The sequence shown here is derived from an EMBL/GenBank/DDBJ whole genome shotgun (WGS) entry which is preliminary data.</text>
</comment>
<dbReference type="RefSeq" id="WP_097840058.1">
    <property type="nucleotide sequence ID" value="NZ_NMTY01000026.1"/>
</dbReference>
<proteinExistence type="predicted"/>
<dbReference type="AlphaFoldDB" id="A0A2A7AN29"/>
<dbReference type="EMBL" id="NMTY01000026">
    <property type="protein sequence ID" value="PDX80519.1"/>
    <property type="molecule type" value="Genomic_DNA"/>
</dbReference>
<name>A0A2A7AN29_9FIRM</name>
<gene>
    <name evidence="1" type="ORF">CGS58_12275</name>
</gene>
<evidence type="ECO:0000313" key="1">
    <source>
        <dbReference type="EMBL" id="PDX80519.1"/>
    </source>
</evidence>
<protein>
    <submittedName>
        <fullName evidence="1">Uncharacterized protein</fullName>
    </submittedName>
</protein>